<comment type="caution">
    <text evidence="2">The sequence shown here is derived from an EMBL/GenBank/DDBJ whole genome shotgun (WGS) entry which is preliminary data.</text>
</comment>
<keyword evidence="1" id="KW-0472">Membrane</keyword>
<organism evidence="2 3">
    <name type="scientific">Enterococcus florum</name>
    <dbReference type="NCBI Taxonomy" id="2480627"/>
    <lineage>
        <taxon>Bacteria</taxon>
        <taxon>Bacillati</taxon>
        <taxon>Bacillota</taxon>
        <taxon>Bacilli</taxon>
        <taxon>Lactobacillales</taxon>
        <taxon>Enterococcaceae</taxon>
        <taxon>Enterococcus</taxon>
    </lineage>
</organism>
<feature type="transmembrane region" description="Helical" evidence="1">
    <location>
        <begin position="28"/>
        <end position="50"/>
    </location>
</feature>
<evidence type="ECO:0000313" key="2">
    <source>
        <dbReference type="EMBL" id="GCF92471.1"/>
    </source>
</evidence>
<keyword evidence="1" id="KW-0812">Transmembrane</keyword>
<gene>
    <name evidence="2" type="ORF">NRIC_03620</name>
</gene>
<dbReference type="Proteomes" id="UP000290567">
    <property type="component" value="Unassembled WGS sequence"/>
</dbReference>
<dbReference type="AlphaFoldDB" id="A0A4P5P8C5"/>
<evidence type="ECO:0000256" key="1">
    <source>
        <dbReference type="SAM" id="Phobius"/>
    </source>
</evidence>
<reference evidence="3" key="1">
    <citation type="submission" date="2019-02" db="EMBL/GenBank/DDBJ databases">
        <title>Draft genome sequence of Enterococcus sp. Gos25-1.</title>
        <authorList>
            <person name="Tanaka N."/>
            <person name="Shiwa Y."/>
            <person name="Fujita N."/>
        </authorList>
    </citation>
    <scope>NUCLEOTIDE SEQUENCE [LARGE SCALE GENOMIC DNA]</scope>
    <source>
        <strain evidence="3">Gos25-1</strain>
    </source>
</reference>
<keyword evidence="3" id="KW-1185">Reference proteome</keyword>
<name>A0A4P5P8C5_9ENTE</name>
<proteinExistence type="predicted"/>
<sequence length="73" mass="7962">MKTVEGIGLGVLTTGLLIWMITGRAEAIQLPLMILCLIGTSLFVPTNILLTNKEQTKKTEPPASKFSQTKTFI</sequence>
<evidence type="ECO:0000313" key="3">
    <source>
        <dbReference type="Proteomes" id="UP000290567"/>
    </source>
</evidence>
<feature type="transmembrane region" description="Helical" evidence="1">
    <location>
        <begin position="7"/>
        <end position="22"/>
    </location>
</feature>
<dbReference type="EMBL" id="BJCC01000003">
    <property type="protein sequence ID" value="GCF92471.1"/>
    <property type="molecule type" value="Genomic_DNA"/>
</dbReference>
<dbReference type="RefSeq" id="WP_146620982.1">
    <property type="nucleotide sequence ID" value="NZ_BJCC01000003.1"/>
</dbReference>
<accession>A0A4P5P8C5</accession>
<protein>
    <submittedName>
        <fullName evidence="2">Uncharacterized protein</fullName>
    </submittedName>
</protein>
<keyword evidence="1" id="KW-1133">Transmembrane helix</keyword>